<sequence>MFAMAGCSLIEEPSHVYFIGGDRGLVKIGIAKDVRKRLHSLQIGNPAPLKLLASVAGNAALEAHYHRMFADTRVRGEWFRRSAAMTKEINRIAALRPGRHEERRWKAHVALMEEWGVIPVGAVAEILNATRPADLGRA</sequence>
<evidence type="ECO:0000313" key="2">
    <source>
        <dbReference type="EMBL" id="RSU57986.1"/>
    </source>
</evidence>
<feature type="domain" description="Bacteriophage T5 Orf172 DNA-binding" evidence="1">
    <location>
        <begin position="20"/>
        <end position="92"/>
    </location>
</feature>
<accession>A0A430BZ51</accession>
<dbReference type="Pfam" id="PF13455">
    <property type="entry name" value="MUG113"/>
    <property type="match status" value="1"/>
</dbReference>
<evidence type="ECO:0000313" key="3">
    <source>
        <dbReference type="Proteomes" id="UP000287401"/>
    </source>
</evidence>
<name>A0A430BZ51_SPHYA</name>
<dbReference type="Proteomes" id="UP000287401">
    <property type="component" value="Unassembled WGS sequence"/>
</dbReference>
<evidence type="ECO:0000259" key="1">
    <source>
        <dbReference type="SMART" id="SM00974"/>
    </source>
</evidence>
<organism evidence="2 3">
    <name type="scientific">Sphingobium yanoikuyae</name>
    <name type="common">Sphingomonas yanoikuyae</name>
    <dbReference type="NCBI Taxonomy" id="13690"/>
    <lineage>
        <taxon>Bacteria</taxon>
        <taxon>Pseudomonadati</taxon>
        <taxon>Pseudomonadota</taxon>
        <taxon>Alphaproteobacteria</taxon>
        <taxon>Sphingomonadales</taxon>
        <taxon>Sphingomonadaceae</taxon>
        <taxon>Sphingobium</taxon>
    </lineage>
</organism>
<protein>
    <submittedName>
        <fullName evidence="2">GIY-YIG nuclease family protein</fullName>
    </submittedName>
</protein>
<dbReference type="SMART" id="SM00974">
    <property type="entry name" value="T5orf172"/>
    <property type="match status" value="1"/>
</dbReference>
<gene>
    <name evidence="2" type="ORF">DAH51_07010</name>
</gene>
<proteinExistence type="predicted"/>
<dbReference type="AlphaFoldDB" id="A0A430BZ51"/>
<dbReference type="EMBL" id="QRAL01000006">
    <property type="protein sequence ID" value="RSU57986.1"/>
    <property type="molecule type" value="Genomic_DNA"/>
</dbReference>
<comment type="caution">
    <text evidence="2">The sequence shown here is derived from an EMBL/GenBank/DDBJ whole genome shotgun (WGS) entry which is preliminary data.</text>
</comment>
<dbReference type="InterPro" id="IPR018306">
    <property type="entry name" value="Phage_T5_Orf172_DNA-bd"/>
</dbReference>
<reference evidence="2 3" key="1">
    <citation type="submission" date="2018-07" db="EMBL/GenBank/DDBJ databases">
        <title>Genomic and Epidemiologic Investigation of an Indolent Hospital Outbreak.</title>
        <authorList>
            <person name="Johnson R.C."/>
            <person name="Deming C."/>
            <person name="Conlan S."/>
            <person name="Zellmer C.J."/>
            <person name="Michelin A.V."/>
            <person name="Lee-Lin S."/>
            <person name="Thomas P.J."/>
            <person name="Park M."/>
            <person name="Weingarten R.A."/>
            <person name="Less J."/>
            <person name="Dekker J.P."/>
            <person name="Frank K.M."/>
            <person name="Musser K.A."/>
            <person name="Mcquiston J.R."/>
            <person name="Henderson D.K."/>
            <person name="Lau A.F."/>
            <person name="Palmore T.N."/>
            <person name="Segre J.A."/>
        </authorList>
    </citation>
    <scope>NUCLEOTIDE SEQUENCE [LARGE SCALE GENOMIC DNA]</scope>
    <source>
        <strain evidence="2 3">SK-NIH.Env6_1116</strain>
    </source>
</reference>